<evidence type="ECO:0000256" key="1">
    <source>
        <dbReference type="SAM" id="Phobius"/>
    </source>
</evidence>
<comment type="caution">
    <text evidence="2">The sequence shown here is derived from an EMBL/GenBank/DDBJ whole genome shotgun (WGS) entry which is preliminary data.</text>
</comment>
<proteinExistence type="predicted"/>
<organism evidence="2 3">
    <name type="scientific">Candidatus Taylorbacteria bacterium RIFCSPHIGHO2_02_FULL_46_13</name>
    <dbReference type="NCBI Taxonomy" id="1802312"/>
    <lineage>
        <taxon>Bacteria</taxon>
        <taxon>Candidatus Tayloriibacteriota</taxon>
    </lineage>
</organism>
<dbReference type="AlphaFoldDB" id="A0A1G2MU64"/>
<feature type="transmembrane region" description="Helical" evidence="1">
    <location>
        <begin position="35"/>
        <end position="55"/>
    </location>
</feature>
<evidence type="ECO:0000313" key="2">
    <source>
        <dbReference type="EMBL" id="OHA26789.1"/>
    </source>
</evidence>
<gene>
    <name evidence="2" type="ORF">A3C06_01465</name>
</gene>
<dbReference type="STRING" id="1802312.A3C06_01465"/>
<reference evidence="2 3" key="1">
    <citation type="journal article" date="2016" name="Nat. Commun.">
        <title>Thousands of microbial genomes shed light on interconnected biogeochemical processes in an aquifer system.</title>
        <authorList>
            <person name="Anantharaman K."/>
            <person name="Brown C.T."/>
            <person name="Hug L.A."/>
            <person name="Sharon I."/>
            <person name="Castelle C.J."/>
            <person name="Probst A.J."/>
            <person name="Thomas B.C."/>
            <person name="Singh A."/>
            <person name="Wilkins M.J."/>
            <person name="Karaoz U."/>
            <person name="Brodie E.L."/>
            <person name="Williams K.H."/>
            <person name="Hubbard S.S."/>
            <person name="Banfield J.F."/>
        </authorList>
    </citation>
    <scope>NUCLEOTIDE SEQUENCE [LARGE SCALE GENOMIC DNA]</scope>
</reference>
<dbReference type="Proteomes" id="UP000177565">
    <property type="component" value="Unassembled WGS sequence"/>
</dbReference>
<keyword evidence="1" id="KW-0472">Membrane</keyword>
<dbReference type="EMBL" id="MHRQ01000016">
    <property type="protein sequence ID" value="OHA26789.1"/>
    <property type="molecule type" value="Genomic_DNA"/>
</dbReference>
<keyword evidence="1" id="KW-0812">Transmembrane</keyword>
<keyword evidence="1" id="KW-1133">Transmembrane helix</keyword>
<name>A0A1G2MU64_9BACT</name>
<protein>
    <submittedName>
        <fullName evidence="2">Uncharacterized protein</fullName>
    </submittedName>
</protein>
<evidence type="ECO:0000313" key="3">
    <source>
        <dbReference type="Proteomes" id="UP000177565"/>
    </source>
</evidence>
<accession>A0A1G2MU64</accession>
<sequence>MDEEDKKLLQEVLEISRDNQKKIARLYRNLWWSRVWSWIYWAFIIGSAFGAYYLIQPYFDYLKSAYGGLQDNTNNAQNQNNAFQNFFQ</sequence>